<gene>
    <name evidence="1" type="ORF">Mgrana_02374</name>
</gene>
<dbReference type="AlphaFoldDB" id="A0A399F646"/>
<protein>
    <submittedName>
        <fullName evidence="1">Uncharacterized protein</fullName>
    </submittedName>
</protein>
<proteinExistence type="predicted"/>
<name>A0A399F646_9DEIN</name>
<keyword evidence="2" id="KW-1185">Reference proteome</keyword>
<dbReference type="EMBL" id="QWLB01000034">
    <property type="protein sequence ID" value="RIH91708.1"/>
    <property type="molecule type" value="Genomic_DNA"/>
</dbReference>
<sequence length="83" mass="8489">MGDKALVLVSAYLGQLGLSLMQGKVHGDEAVAGRGLVMELEADLAEFGIPWVLTGDAAHTETQTAAAVVEKGGTTCSRSVKGC</sequence>
<evidence type="ECO:0000313" key="1">
    <source>
        <dbReference type="EMBL" id="RIH91708.1"/>
    </source>
</evidence>
<dbReference type="Proteomes" id="UP000266178">
    <property type="component" value="Unassembled WGS sequence"/>
</dbReference>
<evidence type="ECO:0000313" key="2">
    <source>
        <dbReference type="Proteomes" id="UP000266178"/>
    </source>
</evidence>
<accession>A0A399F646</accession>
<reference evidence="1 2" key="1">
    <citation type="submission" date="2018-08" db="EMBL/GenBank/DDBJ databases">
        <title>Meiothermus granaticius genome AF-68 sequencing project.</title>
        <authorList>
            <person name="Da Costa M.S."/>
            <person name="Albuquerque L."/>
            <person name="Raposo P."/>
            <person name="Froufe H.J.C."/>
            <person name="Barroso C.S."/>
            <person name="Egas C."/>
        </authorList>
    </citation>
    <scope>NUCLEOTIDE SEQUENCE [LARGE SCALE GENOMIC DNA]</scope>
    <source>
        <strain evidence="1 2">AF-68</strain>
    </source>
</reference>
<organism evidence="1 2">
    <name type="scientific">Meiothermus granaticius NBRC 107808</name>
    <dbReference type="NCBI Taxonomy" id="1227551"/>
    <lineage>
        <taxon>Bacteria</taxon>
        <taxon>Thermotogati</taxon>
        <taxon>Deinococcota</taxon>
        <taxon>Deinococci</taxon>
        <taxon>Thermales</taxon>
        <taxon>Thermaceae</taxon>
        <taxon>Meiothermus</taxon>
    </lineage>
</organism>
<comment type="caution">
    <text evidence="1">The sequence shown here is derived from an EMBL/GenBank/DDBJ whole genome shotgun (WGS) entry which is preliminary data.</text>
</comment>